<keyword evidence="2" id="KW-0238">DNA-binding</keyword>
<evidence type="ECO:0000256" key="1">
    <source>
        <dbReference type="ARBA" id="ARBA00023015"/>
    </source>
</evidence>
<dbReference type="SMART" id="SM00419">
    <property type="entry name" value="HTH_CRP"/>
    <property type="match status" value="1"/>
</dbReference>
<sequence>MTTAVVQPTQAALSALGPGTARRHLVSIAPTATTATTAATANVARIGGVALEEYAALAATDLLRGLDESCIQAVVAQARFARHAAKDVLPDAAGSTIVVLSGTLRAELFARTADQSLTWVAGPGQLLDAGVDETVQAVTDCWTVRLDTKRLRALAEQFPPLALRLLDITEAAKTHAREALTDLVFLDAAARLAKLMLRLERQYGQPVGQDLFVQHNLTQSDLAAILGSSRETINKALREFTKRGWARISVGSFVIQNRERLIQRSR</sequence>
<dbReference type="Pfam" id="PF13545">
    <property type="entry name" value="HTH_Crp_2"/>
    <property type="match status" value="1"/>
</dbReference>
<organism evidence="5 6">
    <name type="scientific">Jatrophihabitans telluris</name>
    <dbReference type="NCBI Taxonomy" id="2038343"/>
    <lineage>
        <taxon>Bacteria</taxon>
        <taxon>Bacillati</taxon>
        <taxon>Actinomycetota</taxon>
        <taxon>Actinomycetes</taxon>
        <taxon>Jatrophihabitantales</taxon>
        <taxon>Jatrophihabitantaceae</taxon>
        <taxon>Jatrophihabitans</taxon>
    </lineage>
</organism>
<dbReference type="InterPro" id="IPR018490">
    <property type="entry name" value="cNMP-bd_dom_sf"/>
</dbReference>
<dbReference type="SUPFAM" id="SSF46785">
    <property type="entry name" value="Winged helix' DNA-binding domain"/>
    <property type="match status" value="1"/>
</dbReference>
<reference evidence="5" key="2">
    <citation type="submission" date="2022-05" db="EMBL/GenBank/DDBJ databases">
        <authorList>
            <person name="Kim J.-S."/>
            <person name="Lee K."/>
            <person name="Suh M."/>
            <person name="Eom M."/>
            <person name="Kim J.-S."/>
            <person name="Kim D.-S."/>
            <person name="Ko S.-H."/>
            <person name="Shin Y."/>
            <person name="Lee J.-S."/>
        </authorList>
    </citation>
    <scope>NUCLEOTIDE SEQUENCE</scope>
    <source>
        <strain evidence="5">N237</strain>
    </source>
</reference>
<reference evidence="5" key="1">
    <citation type="journal article" date="2018" name="Int. J. Syst. Evol. Microbiol.">
        <title>Jatrophihabitans telluris sp. nov., isolated from sediment soil of lava forest wetlands and the emended description of the genus Jatrophihabitans.</title>
        <authorList>
            <person name="Lee K.C."/>
            <person name="Suh M.K."/>
            <person name="Eom M.K."/>
            <person name="Kim K.K."/>
            <person name="Kim J.S."/>
            <person name="Kim D.S."/>
            <person name="Ko S.H."/>
            <person name="Shin Y.K."/>
            <person name="Lee J.S."/>
        </authorList>
    </citation>
    <scope>NUCLEOTIDE SEQUENCE</scope>
    <source>
        <strain evidence="5">N237</strain>
    </source>
</reference>
<dbReference type="InterPro" id="IPR036390">
    <property type="entry name" value="WH_DNA-bd_sf"/>
</dbReference>
<evidence type="ECO:0000256" key="2">
    <source>
        <dbReference type="ARBA" id="ARBA00023125"/>
    </source>
</evidence>
<dbReference type="InterPro" id="IPR000595">
    <property type="entry name" value="cNMP-bd_dom"/>
</dbReference>
<dbReference type="Proteomes" id="UP001056336">
    <property type="component" value="Chromosome"/>
</dbReference>
<name>A0ABY4R0Q3_9ACTN</name>
<dbReference type="EMBL" id="CP097332">
    <property type="protein sequence ID" value="UQX89047.1"/>
    <property type="molecule type" value="Genomic_DNA"/>
</dbReference>
<dbReference type="RefSeq" id="WP_249772943.1">
    <property type="nucleotide sequence ID" value="NZ_CP097332.1"/>
</dbReference>
<dbReference type="SUPFAM" id="SSF51206">
    <property type="entry name" value="cAMP-binding domain-like"/>
    <property type="match status" value="1"/>
</dbReference>
<accession>A0ABY4R0Q3</accession>
<gene>
    <name evidence="5" type="ORF">M6D93_03365</name>
</gene>
<dbReference type="PROSITE" id="PS51063">
    <property type="entry name" value="HTH_CRP_2"/>
    <property type="match status" value="1"/>
</dbReference>
<evidence type="ECO:0000256" key="3">
    <source>
        <dbReference type="ARBA" id="ARBA00023163"/>
    </source>
</evidence>
<dbReference type="CDD" id="cd00038">
    <property type="entry name" value="CAP_ED"/>
    <property type="match status" value="1"/>
</dbReference>
<evidence type="ECO:0000259" key="4">
    <source>
        <dbReference type="PROSITE" id="PS51063"/>
    </source>
</evidence>
<dbReference type="Gene3D" id="1.10.10.10">
    <property type="entry name" value="Winged helix-like DNA-binding domain superfamily/Winged helix DNA-binding domain"/>
    <property type="match status" value="1"/>
</dbReference>
<protein>
    <submittedName>
        <fullName evidence="5">Crp/Fnr family transcriptional regulator</fullName>
    </submittedName>
</protein>
<evidence type="ECO:0000313" key="5">
    <source>
        <dbReference type="EMBL" id="UQX89047.1"/>
    </source>
</evidence>
<dbReference type="InterPro" id="IPR012318">
    <property type="entry name" value="HTH_CRP"/>
</dbReference>
<feature type="domain" description="HTH crp-type" evidence="4">
    <location>
        <begin position="186"/>
        <end position="259"/>
    </location>
</feature>
<dbReference type="InterPro" id="IPR036388">
    <property type="entry name" value="WH-like_DNA-bd_sf"/>
</dbReference>
<dbReference type="InterPro" id="IPR014710">
    <property type="entry name" value="RmlC-like_jellyroll"/>
</dbReference>
<dbReference type="Gene3D" id="2.60.120.10">
    <property type="entry name" value="Jelly Rolls"/>
    <property type="match status" value="1"/>
</dbReference>
<proteinExistence type="predicted"/>
<evidence type="ECO:0000313" key="6">
    <source>
        <dbReference type="Proteomes" id="UP001056336"/>
    </source>
</evidence>
<keyword evidence="1" id="KW-0805">Transcription regulation</keyword>
<keyword evidence="3" id="KW-0804">Transcription</keyword>
<keyword evidence="6" id="KW-1185">Reference proteome</keyword>